<organism evidence="12 13">
    <name type="scientific">Diachasma alloeum</name>
    <dbReference type="NCBI Taxonomy" id="454923"/>
    <lineage>
        <taxon>Eukaryota</taxon>
        <taxon>Metazoa</taxon>
        <taxon>Ecdysozoa</taxon>
        <taxon>Arthropoda</taxon>
        <taxon>Hexapoda</taxon>
        <taxon>Insecta</taxon>
        <taxon>Pterygota</taxon>
        <taxon>Neoptera</taxon>
        <taxon>Endopterygota</taxon>
        <taxon>Hymenoptera</taxon>
        <taxon>Apocrita</taxon>
        <taxon>Ichneumonoidea</taxon>
        <taxon>Braconidae</taxon>
        <taxon>Opiinae</taxon>
        <taxon>Diachasma</taxon>
    </lineage>
</organism>
<dbReference type="OrthoDB" id="7540137at2759"/>
<feature type="transmembrane region" description="Helical" evidence="10">
    <location>
        <begin position="41"/>
        <end position="60"/>
    </location>
</feature>
<dbReference type="GO" id="GO:0005886">
    <property type="term" value="C:plasma membrane"/>
    <property type="evidence" value="ECO:0007669"/>
    <property type="project" value="UniProtKB-SubCell"/>
</dbReference>
<proteinExistence type="inferred from homology"/>
<keyword evidence="7 10" id="KW-0472">Membrane</keyword>
<feature type="transmembrane region" description="Helical" evidence="10">
    <location>
        <begin position="72"/>
        <end position="90"/>
    </location>
</feature>
<gene>
    <name evidence="12" type="primary">Or28</name>
    <name evidence="12" type="ORF">DALL_DALL000071</name>
</gene>
<evidence type="ECO:0000256" key="11">
    <source>
        <dbReference type="SAM" id="Coils"/>
    </source>
</evidence>
<dbReference type="PANTHER" id="PTHR21137">
    <property type="entry name" value="ODORANT RECEPTOR"/>
    <property type="match status" value="1"/>
</dbReference>
<reference evidence="12" key="1">
    <citation type="submission" date="2019-02" db="EMBL/GenBank/DDBJ databases">
        <title>Genome of the parasitoid wasp Diachasma alloeum, an emerging model for ecological speciation and transitions to asexual reproduction.</title>
        <authorList>
            <person name="Robertson H.M."/>
            <person name="Walden K.K."/>
            <person name="Tvedte E.S."/>
            <person name="Hood G.R."/>
            <person name="Feder J.L."/>
            <person name="Forbes A.A."/>
            <person name="Logsdon J.M."/>
            <person name="Mcelroy K.E."/>
        </authorList>
    </citation>
    <scope>NUCLEOTIDE SEQUENCE [LARGE SCALE GENOMIC DNA]</scope>
    <source>
        <strain evidence="12">Michigan</strain>
    </source>
</reference>
<comment type="similarity">
    <text evidence="10">Belongs to the insect chemoreceptor superfamily. Heteromeric odorant receptor channel (TC 1.A.69) family.</text>
</comment>
<evidence type="ECO:0000256" key="10">
    <source>
        <dbReference type="RuleBase" id="RU351113"/>
    </source>
</evidence>
<dbReference type="GO" id="GO:0004984">
    <property type="term" value="F:olfactory receptor activity"/>
    <property type="evidence" value="ECO:0007669"/>
    <property type="project" value="InterPro"/>
</dbReference>
<evidence type="ECO:0000256" key="4">
    <source>
        <dbReference type="ARBA" id="ARBA00022692"/>
    </source>
</evidence>
<keyword evidence="13" id="KW-1185">Reference proteome</keyword>
<evidence type="ECO:0000256" key="2">
    <source>
        <dbReference type="ARBA" id="ARBA00022475"/>
    </source>
</evidence>
<evidence type="ECO:0000256" key="7">
    <source>
        <dbReference type="ARBA" id="ARBA00023136"/>
    </source>
</evidence>
<evidence type="ECO:0000256" key="3">
    <source>
        <dbReference type="ARBA" id="ARBA00022606"/>
    </source>
</evidence>
<keyword evidence="4 10" id="KW-0812">Transmembrane</keyword>
<dbReference type="AlphaFoldDB" id="A0A4E0S3P1"/>
<feature type="transmembrane region" description="Helical" evidence="10">
    <location>
        <begin position="12"/>
        <end position="29"/>
    </location>
</feature>
<comment type="subcellular location">
    <subcellularLocation>
        <location evidence="1 10">Cell membrane</location>
        <topology evidence="1 10">Multi-pass membrane protein</topology>
    </subcellularLocation>
</comment>
<evidence type="ECO:0000256" key="8">
    <source>
        <dbReference type="ARBA" id="ARBA00023170"/>
    </source>
</evidence>
<keyword evidence="6 10" id="KW-1133">Transmembrane helix</keyword>
<accession>A0A4E0S3P1</accession>
<keyword evidence="11" id="KW-0175">Coiled coil</keyword>
<dbReference type="EMBL" id="ML158574">
    <property type="protein sequence ID" value="THK32905.1"/>
    <property type="molecule type" value="Genomic_DNA"/>
</dbReference>
<feature type="transmembrane region" description="Helical" evidence="10">
    <location>
        <begin position="131"/>
        <end position="150"/>
    </location>
</feature>
<dbReference type="Proteomes" id="UP000297026">
    <property type="component" value="Unassembled WGS sequence"/>
</dbReference>
<feature type="coiled-coil region" evidence="11">
    <location>
        <begin position="236"/>
        <end position="266"/>
    </location>
</feature>
<keyword evidence="5 10" id="KW-0552">Olfaction</keyword>
<keyword evidence="9 10" id="KW-0807">Transducer</keyword>
<keyword evidence="3 10" id="KW-0716">Sensory transduction</keyword>
<dbReference type="GO" id="GO:0007165">
    <property type="term" value="P:signal transduction"/>
    <property type="evidence" value="ECO:0007669"/>
    <property type="project" value="UniProtKB-KW"/>
</dbReference>
<dbReference type="PANTHER" id="PTHR21137:SF35">
    <property type="entry name" value="ODORANT RECEPTOR 19A-RELATED"/>
    <property type="match status" value="1"/>
</dbReference>
<dbReference type="InterPro" id="IPR004117">
    <property type="entry name" value="7tm6_olfct_rcpt"/>
</dbReference>
<feature type="transmembrane region" description="Helical" evidence="10">
    <location>
        <begin position="171"/>
        <end position="191"/>
    </location>
</feature>
<evidence type="ECO:0000256" key="1">
    <source>
        <dbReference type="ARBA" id="ARBA00004651"/>
    </source>
</evidence>
<sequence length="397" mass="45277">MRDDSSRQSTRNLFFLYSYVLTIYGAWPLSDDTLFLKCRVTFAACQMIYLTAICIIKLIIQCGSSEDIIDAFLLLVVCILVCSKSILLYVHRDKLASVVLSSVEDWNTTESEHYRKMMSERANFCNIVTKLFYSMGMFVLFIYILKVMVLDVIYVMDEDSVNGTLILQKNYLLPGGCVFDGFGNVVFYFVVINQAVQLSISCSINLGGDALYVALTLHLCEQCEIMKLRFEKFGRSDSLEKNRKHLNALIARHQDLMTRAETLEDVYNQIILMQMLMSVLLISVGGFSFLISLNGGDVIGAAKNICVMQFMLAQSYIYTFPADDLKEQAEGLLRALYSSQWCDMPANIMKDIVFMMMRINVPPYYTAGKFFYMTRQSYMTVVKTAASYLSVLRIMIK</sequence>
<evidence type="ECO:0000256" key="9">
    <source>
        <dbReference type="ARBA" id="ARBA00023224"/>
    </source>
</evidence>
<evidence type="ECO:0000256" key="5">
    <source>
        <dbReference type="ARBA" id="ARBA00022725"/>
    </source>
</evidence>
<dbReference type="Pfam" id="PF02949">
    <property type="entry name" value="7tm_6"/>
    <property type="match status" value="1"/>
</dbReference>
<evidence type="ECO:0000313" key="12">
    <source>
        <dbReference type="EMBL" id="THK32905.1"/>
    </source>
</evidence>
<dbReference type="GO" id="GO:0005549">
    <property type="term" value="F:odorant binding"/>
    <property type="evidence" value="ECO:0007669"/>
    <property type="project" value="InterPro"/>
</dbReference>
<evidence type="ECO:0000256" key="6">
    <source>
        <dbReference type="ARBA" id="ARBA00022989"/>
    </source>
</evidence>
<evidence type="ECO:0000313" key="13">
    <source>
        <dbReference type="Proteomes" id="UP000297026"/>
    </source>
</evidence>
<keyword evidence="8 10" id="KW-0675">Receptor</keyword>
<keyword evidence="2" id="KW-1003">Cell membrane</keyword>
<feature type="transmembrane region" description="Helical" evidence="10">
    <location>
        <begin position="271"/>
        <end position="293"/>
    </location>
</feature>
<protein>
    <recommendedName>
        <fullName evidence="10">Odorant receptor</fullName>
    </recommendedName>
</protein>
<name>A0A4E0S3P1_9HYME</name>
<comment type="caution">
    <text evidence="10">Lacks conserved residue(s) required for the propagation of feature annotation.</text>
</comment>